<dbReference type="InterPro" id="IPR036890">
    <property type="entry name" value="HATPase_C_sf"/>
</dbReference>
<keyword evidence="6" id="KW-0902">Two-component regulatory system</keyword>
<protein>
    <recommendedName>
        <fullName evidence="2">histidine kinase</fullName>
        <ecNumber evidence="2">2.7.13.3</ecNumber>
    </recommendedName>
</protein>
<dbReference type="Proteomes" id="UP000253209">
    <property type="component" value="Unassembled WGS sequence"/>
</dbReference>
<evidence type="ECO:0000256" key="7">
    <source>
        <dbReference type="SAM" id="Phobius"/>
    </source>
</evidence>
<feature type="transmembrane region" description="Helical" evidence="7">
    <location>
        <begin position="165"/>
        <end position="182"/>
    </location>
</feature>
<name>A0A367GSG9_9SPHI</name>
<feature type="transmembrane region" description="Helical" evidence="7">
    <location>
        <begin position="25"/>
        <end position="45"/>
    </location>
</feature>
<comment type="caution">
    <text evidence="9">The sequence shown here is derived from an EMBL/GenBank/DDBJ whole genome shotgun (WGS) entry which is preliminary data.</text>
</comment>
<evidence type="ECO:0000256" key="1">
    <source>
        <dbReference type="ARBA" id="ARBA00000085"/>
    </source>
</evidence>
<evidence type="ECO:0000259" key="8">
    <source>
        <dbReference type="PROSITE" id="PS50109"/>
    </source>
</evidence>
<dbReference type="InterPro" id="IPR004358">
    <property type="entry name" value="Sig_transdc_His_kin-like_C"/>
</dbReference>
<keyword evidence="5 9" id="KW-0418">Kinase</keyword>
<evidence type="ECO:0000313" key="10">
    <source>
        <dbReference type="Proteomes" id="UP000253209"/>
    </source>
</evidence>
<feature type="transmembrane region" description="Helical" evidence="7">
    <location>
        <begin position="76"/>
        <end position="95"/>
    </location>
</feature>
<dbReference type="SMART" id="SM00387">
    <property type="entry name" value="HATPase_c"/>
    <property type="match status" value="1"/>
</dbReference>
<dbReference type="InterPro" id="IPR036097">
    <property type="entry name" value="HisK_dim/P_sf"/>
</dbReference>
<dbReference type="OrthoDB" id="9810447at2"/>
<evidence type="ECO:0000256" key="5">
    <source>
        <dbReference type="ARBA" id="ARBA00022777"/>
    </source>
</evidence>
<dbReference type="InterPro" id="IPR003594">
    <property type="entry name" value="HATPase_dom"/>
</dbReference>
<keyword evidence="3" id="KW-0597">Phosphoprotein</keyword>
<dbReference type="EC" id="2.7.13.3" evidence="2"/>
<dbReference type="InterPro" id="IPR050736">
    <property type="entry name" value="Sensor_HK_Regulatory"/>
</dbReference>
<gene>
    <name evidence="9" type="ORF">DJ568_00540</name>
</gene>
<comment type="catalytic activity">
    <reaction evidence="1">
        <text>ATP + protein L-histidine = ADP + protein N-phospho-L-histidine.</text>
        <dbReference type="EC" id="2.7.13.3"/>
    </reaction>
</comment>
<feature type="domain" description="Histidine kinase" evidence="8">
    <location>
        <begin position="213"/>
        <end position="429"/>
    </location>
</feature>
<dbReference type="EMBL" id="QGDC01000001">
    <property type="protein sequence ID" value="RCH56382.1"/>
    <property type="molecule type" value="Genomic_DNA"/>
</dbReference>
<dbReference type="SMART" id="SM00388">
    <property type="entry name" value="HisKA"/>
    <property type="match status" value="1"/>
</dbReference>
<dbReference type="GO" id="GO:0000155">
    <property type="term" value="F:phosphorelay sensor kinase activity"/>
    <property type="evidence" value="ECO:0007669"/>
    <property type="project" value="InterPro"/>
</dbReference>
<evidence type="ECO:0000256" key="3">
    <source>
        <dbReference type="ARBA" id="ARBA00022553"/>
    </source>
</evidence>
<dbReference type="Gene3D" id="1.10.287.130">
    <property type="match status" value="1"/>
</dbReference>
<dbReference type="CDD" id="cd00082">
    <property type="entry name" value="HisKA"/>
    <property type="match status" value="1"/>
</dbReference>
<feature type="transmembrane region" description="Helical" evidence="7">
    <location>
        <begin position="51"/>
        <end position="69"/>
    </location>
</feature>
<dbReference type="PANTHER" id="PTHR43711:SF31">
    <property type="entry name" value="HISTIDINE KINASE"/>
    <property type="match status" value="1"/>
</dbReference>
<feature type="transmembrane region" description="Helical" evidence="7">
    <location>
        <begin position="126"/>
        <end position="145"/>
    </location>
</feature>
<evidence type="ECO:0000256" key="2">
    <source>
        <dbReference type="ARBA" id="ARBA00012438"/>
    </source>
</evidence>
<dbReference type="SUPFAM" id="SSF47384">
    <property type="entry name" value="Homodimeric domain of signal transducing histidine kinase"/>
    <property type="match status" value="1"/>
</dbReference>
<sequence>MSTKIQPLIDKLIGKPAAFGMEARVFHAISVITLTGLFFNVFVNYLLNNPLLSRLMLAGFLMISVCYYISRFKGQLNISIVIFNLLSNVLLVGNFCYHSGINGPTLLIFLLSSFINISVAPKKQYIYWIALNLLIVVSLLAYQYNDAANIVYSYRDNLSRYVNHGYSYVAAAVILAVITTYIRNSYHDGKSQVEQKARELKHANITKNKLFSILAHDLRSPLSSIQNYLEILAEYRLDEAERKTLNNDLLKATHNTQQMLSNLLMWTKSQMEGVNANLAVVNLRDVLNTTLQVKKSSADEKGIQLTNNLKNNALVIADPDMLQLTVRNLINNSIKFTHPGGEIEISSNTSSEGECRIIIKDTGIGIPYAIQQEIFSLKVGSTFGTHNEKGVGLGLILCKEFTEMQNGKIWFESAPGWGTTFYLSLKTFRDNTTFKTELQIANNN</sequence>
<accession>A0A367GSG9</accession>
<proteinExistence type="predicted"/>
<dbReference type="Pfam" id="PF00512">
    <property type="entry name" value="HisKA"/>
    <property type="match status" value="1"/>
</dbReference>
<dbReference type="SUPFAM" id="SSF55874">
    <property type="entry name" value="ATPase domain of HSP90 chaperone/DNA topoisomerase II/histidine kinase"/>
    <property type="match status" value="1"/>
</dbReference>
<keyword evidence="7" id="KW-0812">Transmembrane</keyword>
<dbReference type="RefSeq" id="WP_114003279.1">
    <property type="nucleotide sequence ID" value="NZ_QGDC01000001.1"/>
</dbReference>
<dbReference type="Gene3D" id="3.30.565.10">
    <property type="entry name" value="Histidine kinase-like ATPase, C-terminal domain"/>
    <property type="match status" value="1"/>
</dbReference>
<evidence type="ECO:0000256" key="4">
    <source>
        <dbReference type="ARBA" id="ARBA00022679"/>
    </source>
</evidence>
<dbReference type="Pfam" id="PF02518">
    <property type="entry name" value="HATPase_c"/>
    <property type="match status" value="1"/>
</dbReference>
<dbReference type="PANTHER" id="PTHR43711">
    <property type="entry name" value="TWO-COMPONENT HISTIDINE KINASE"/>
    <property type="match status" value="1"/>
</dbReference>
<evidence type="ECO:0000256" key="6">
    <source>
        <dbReference type="ARBA" id="ARBA00023012"/>
    </source>
</evidence>
<dbReference type="InterPro" id="IPR005467">
    <property type="entry name" value="His_kinase_dom"/>
</dbReference>
<feature type="transmembrane region" description="Helical" evidence="7">
    <location>
        <begin position="101"/>
        <end position="119"/>
    </location>
</feature>
<keyword evidence="4" id="KW-0808">Transferase</keyword>
<evidence type="ECO:0000313" key="9">
    <source>
        <dbReference type="EMBL" id="RCH56382.1"/>
    </source>
</evidence>
<dbReference type="AlphaFoldDB" id="A0A367GSG9"/>
<keyword evidence="7" id="KW-1133">Transmembrane helix</keyword>
<reference evidence="9 10" key="1">
    <citation type="submission" date="2018-05" db="EMBL/GenBank/DDBJ databases">
        <title>Mucilaginibacter hurinus sp. nov., isolated from briquette warehouse soil.</title>
        <authorList>
            <person name="Choi L."/>
        </authorList>
    </citation>
    <scope>NUCLEOTIDE SEQUENCE [LARGE SCALE GENOMIC DNA]</scope>
    <source>
        <strain evidence="9 10">ZR32</strain>
    </source>
</reference>
<keyword evidence="7" id="KW-0472">Membrane</keyword>
<organism evidence="9 10">
    <name type="scientific">Mucilaginibacter hurinus</name>
    <dbReference type="NCBI Taxonomy" id="2201324"/>
    <lineage>
        <taxon>Bacteria</taxon>
        <taxon>Pseudomonadati</taxon>
        <taxon>Bacteroidota</taxon>
        <taxon>Sphingobacteriia</taxon>
        <taxon>Sphingobacteriales</taxon>
        <taxon>Sphingobacteriaceae</taxon>
        <taxon>Mucilaginibacter</taxon>
    </lineage>
</organism>
<dbReference type="InterPro" id="IPR003661">
    <property type="entry name" value="HisK_dim/P_dom"/>
</dbReference>
<dbReference type="PROSITE" id="PS50109">
    <property type="entry name" value="HIS_KIN"/>
    <property type="match status" value="1"/>
</dbReference>
<dbReference type="PRINTS" id="PR00344">
    <property type="entry name" value="BCTRLSENSOR"/>
</dbReference>
<keyword evidence="10" id="KW-1185">Reference proteome</keyword>